<evidence type="ECO:0000313" key="1">
    <source>
        <dbReference type="EMBL" id="HJC34350.1"/>
    </source>
</evidence>
<name>A0A9D2SUI7_9FIRM</name>
<accession>A0A9D2SUI7</accession>
<dbReference type="Proteomes" id="UP000823890">
    <property type="component" value="Unassembled WGS sequence"/>
</dbReference>
<sequence length="46" mass="5234">MGLDLLTLASQNKVIRNKKASTLLREEPDKTDEQVAEMVIYGKEEK</sequence>
<reference evidence="1" key="1">
    <citation type="journal article" date="2021" name="PeerJ">
        <title>Extensive microbial diversity within the chicken gut microbiome revealed by metagenomics and culture.</title>
        <authorList>
            <person name="Gilroy R."/>
            <person name="Ravi A."/>
            <person name="Getino M."/>
            <person name="Pursley I."/>
            <person name="Horton D.L."/>
            <person name="Alikhan N.F."/>
            <person name="Baker D."/>
            <person name="Gharbi K."/>
            <person name="Hall N."/>
            <person name="Watson M."/>
            <person name="Adriaenssens E.M."/>
            <person name="Foster-Nyarko E."/>
            <person name="Jarju S."/>
            <person name="Secka A."/>
            <person name="Antonio M."/>
            <person name="Oren A."/>
            <person name="Chaudhuri R.R."/>
            <person name="La Ragione R."/>
            <person name="Hildebrand F."/>
            <person name="Pallen M.J."/>
        </authorList>
    </citation>
    <scope>NUCLEOTIDE SEQUENCE</scope>
    <source>
        <strain evidence="1">ChiW19-954</strain>
    </source>
</reference>
<dbReference type="AlphaFoldDB" id="A0A9D2SUI7"/>
<gene>
    <name evidence="1" type="ORF">H9758_07120</name>
</gene>
<reference evidence="1" key="2">
    <citation type="submission" date="2021-04" db="EMBL/GenBank/DDBJ databases">
        <authorList>
            <person name="Gilroy R."/>
        </authorList>
    </citation>
    <scope>NUCLEOTIDE SEQUENCE</scope>
    <source>
        <strain evidence="1">ChiW19-954</strain>
    </source>
</reference>
<comment type="caution">
    <text evidence="1">The sequence shown here is derived from an EMBL/GenBank/DDBJ whole genome shotgun (WGS) entry which is preliminary data.</text>
</comment>
<protein>
    <submittedName>
        <fullName evidence="1">Uncharacterized protein</fullName>
    </submittedName>
</protein>
<organism evidence="1 2">
    <name type="scientific">Candidatus Mediterraneibacter faecipullorum</name>
    <dbReference type="NCBI Taxonomy" id="2838670"/>
    <lineage>
        <taxon>Bacteria</taxon>
        <taxon>Bacillati</taxon>
        <taxon>Bacillota</taxon>
        <taxon>Clostridia</taxon>
        <taxon>Lachnospirales</taxon>
        <taxon>Lachnospiraceae</taxon>
        <taxon>Mediterraneibacter</taxon>
    </lineage>
</organism>
<proteinExistence type="predicted"/>
<dbReference type="EMBL" id="DWWO01000090">
    <property type="protein sequence ID" value="HJC34350.1"/>
    <property type="molecule type" value="Genomic_DNA"/>
</dbReference>
<evidence type="ECO:0000313" key="2">
    <source>
        <dbReference type="Proteomes" id="UP000823890"/>
    </source>
</evidence>